<comment type="similarity">
    <text evidence="1 7">Belongs to the thiolase-like superfamily. Thiolase family.</text>
</comment>
<proteinExistence type="inferred from homology"/>
<dbReference type="GO" id="GO:0006635">
    <property type="term" value="P:fatty acid beta-oxidation"/>
    <property type="evidence" value="ECO:0007669"/>
    <property type="project" value="TreeGrafter"/>
</dbReference>
<gene>
    <name evidence="10" type="ORF">DPCES_0748</name>
</gene>
<dbReference type="PIRSF" id="PIRSF000429">
    <property type="entry name" value="Ac-CoA_Ac_transf"/>
    <property type="match status" value="1"/>
</dbReference>
<dbReference type="InterPro" id="IPR016039">
    <property type="entry name" value="Thiolase-like"/>
</dbReference>
<evidence type="ECO:0000256" key="5">
    <source>
        <dbReference type="ARBA" id="ARBA00030755"/>
    </source>
</evidence>
<sequence>MSFVKSKEDIVCVSAVRTPFGKFGGSMKDIDVYELGAIAMSKAMAKISLDPALIDEVWWGNGDTSSTKDPFTPVVARQTMLKAGISPETPSITYDQACTSALSTVKYGARSIKLGEAQMVMTGGSTSFSTVPFLLRDLRWEGKKHSSFLVEDPIIPLGYKDYAPVAVDSGNVAVEYGVSRQEQDELALASHVKYGQAWERGFFKGEMEPLEITKKDKKGKVLSAQLLAKDEQYRPEISMENLARLKPIFDNPTCTAGNAPGMNDGAAAQIITTREHAEKLGLPILYTLVGISAIALQPRIMPVSPSFAIKKCLDEAKLTMGDLKIIEINEAFACVPLVSLKLLANERFLTSDYKAMVKEASAQPILDHDPERYLKLKEKLNPNGSAIAVGHPNTASGARLMMTAAYQLRETGGGYAACAICGGLTQGAGAIIWVE</sequence>
<evidence type="ECO:0000256" key="6">
    <source>
        <dbReference type="PIRSR" id="PIRSR000429-1"/>
    </source>
</evidence>
<dbReference type="EC" id="2.3.1.9" evidence="2"/>
<dbReference type="PANTHER" id="PTHR18919">
    <property type="entry name" value="ACETYL-COA C-ACYLTRANSFERASE"/>
    <property type="match status" value="1"/>
</dbReference>
<evidence type="ECO:0000259" key="8">
    <source>
        <dbReference type="Pfam" id="PF00108"/>
    </source>
</evidence>
<evidence type="ECO:0000256" key="4">
    <source>
        <dbReference type="ARBA" id="ARBA00023315"/>
    </source>
</evidence>
<dbReference type="GO" id="GO:0003985">
    <property type="term" value="F:acetyl-CoA C-acetyltransferase activity"/>
    <property type="evidence" value="ECO:0007669"/>
    <property type="project" value="UniProtKB-EC"/>
</dbReference>
<dbReference type="SUPFAM" id="SSF53901">
    <property type="entry name" value="Thiolase-like"/>
    <property type="match status" value="2"/>
</dbReference>
<accession>A0A098AX01</accession>
<dbReference type="Pfam" id="PF00108">
    <property type="entry name" value="Thiolase_N"/>
    <property type="match status" value="1"/>
</dbReference>
<name>A0A098AX01_DESHA</name>
<dbReference type="Pfam" id="PF02803">
    <property type="entry name" value="Thiolase_C"/>
    <property type="match status" value="1"/>
</dbReference>
<feature type="active site" description="Proton acceptor" evidence="6">
    <location>
        <position position="391"/>
    </location>
</feature>
<evidence type="ECO:0000256" key="7">
    <source>
        <dbReference type="RuleBase" id="RU003557"/>
    </source>
</evidence>
<protein>
    <recommendedName>
        <fullName evidence="2">acetyl-CoA C-acetyltransferase</fullName>
        <ecNumber evidence="2">2.3.1.9</ecNumber>
    </recommendedName>
    <alternativeName>
        <fullName evidence="5">Acetoacetyl-CoA thiolase</fullName>
    </alternativeName>
</protein>
<dbReference type="AlphaFoldDB" id="A0A098AX01"/>
<evidence type="ECO:0000313" key="10">
    <source>
        <dbReference type="EMBL" id="CDX00635.1"/>
    </source>
</evidence>
<dbReference type="NCBIfam" id="TIGR01930">
    <property type="entry name" value="AcCoA-C-Actrans"/>
    <property type="match status" value="1"/>
</dbReference>
<keyword evidence="3 7" id="KW-0808">Transferase</keyword>
<reference evidence="10" key="1">
    <citation type="submission" date="2014-07" db="EMBL/GenBank/DDBJ databases">
        <authorList>
            <person name="Hornung V.Bastian."/>
        </authorList>
    </citation>
    <scope>NUCLEOTIDE SEQUENCE</scope>
    <source>
        <strain evidence="10">PCE-S</strain>
    </source>
</reference>
<feature type="active site" description="Acyl-thioester intermediate" evidence="6">
    <location>
        <position position="98"/>
    </location>
</feature>
<dbReference type="CDD" id="cd00751">
    <property type="entry name" value="thiolase"/>
    <property type="match status" value="1"/>
</dbReference>
<feature type="domain" description="Thiolase C-terminal" evidence="9">
    <location>
        <begin position="285"/>
        <end position="432"/>
    </location>
</feature>
<keyword evidence="4 7" id="KW-0012">Acyltransferase</keyword>
<dbReference type="Gene3D" id="3.40.47.10">
    <property type="match status" value="1"/>
</dbReference>
<dbReference type="InterPro" id="IPR020617">
    <property type="entry name" value="Thiolase_C"/>
</dbReference>
<dbReference type="PATRIC" id="fig|49338.4.peg.801"/>
<dbReference type="RefSeq" id="WP_208925294.1">
    <property type="nucleotide sequence ID" value="NZ_LK996017.1"/>
</dbReference>
<organism evidence="10">
    <name type="scientific">Desulfitobacterium hafniense</name>
    <name type="common">Desulfitobacterium frappieri</name>
    <dbReference type="NCBI Taxonomy" id="49338"/>
    <lineage>
        <taxon>Bacteria</taxon>
        <taxon>Bacillati</taxon>
        <taxon>Bacillota</taxon>
        <taxon>Clostridia</taxon>
        <taxon>Eubacteriales</taxon>
        <taxon>Desulfitobacteriaceae</taxon>
        <taxon>Desulfitobacterium</taxon>
    </lineage>
</organism>
<evidence type="ECO:0000259" key="9">
    <source>
        <dbReference type="Pfam" id="PF02803"/>
    </source>
</evidence>
<dbReference type="EMBL" id="LK996017">
    <property type="protein sequence ID" value="CDX00635.1"/>
    <property type="molecule type" value="Genomic_DNA"/>
</dbReference>
<evidence type="ECO:0000256" key="1">
    <source>
        <dbReference type="ARBA" id="ARBA00010982"/>
    </source>
</evidence>
<evidence type="ECO:0000256" key="3">
    <source>
        <dbReference type="ARBA" id="ARBA00022679"/>
    </source>
</evidence>
<dbReference type="InterPro" id="IPR020616">
    <property type="entry name" value="Thiolase_N"/>
</dbReference>
<dbReference type="PANTHER" id="PTHR18919:SF107">
    <property type="entry name" value="ACETYL-COA ACETYLTRANSFERASE, CYTOSOLIC"/>
    <property type="match status" value="1"/>
</dbReference>
<dbReference type="InterPro" id="IPR002155">
    <property type="entry name" value="Thiolase"/>
</dbReference>
<feature type="domain" description="Thiolase N-terminal" evidence="8">
    <location>
        <begin position="10"/>
        <end position="274"/>
    </location>
</feature>
<feature type="active site" description="Proton acceptor" evidence="6">
    <location>
        <position position="421"/>
    </location>
</feature>
<evidence type="ECO:0000256" key="2">
    <source>
        <dbReference type="ARBA" id="ARBA00012705"/>
    </source>
</evidence>